<protein>
    <submittedName>
        <fullName evidence="7">RNA polymerase sigma-70 factor, ECF subfamily</fullName>
    </submittedName>
</protein>
<dbReference type="STRING" id="425514.SAMN05443550_103461"/>
<dbReference type="SUPFAM" id="SSF88946">
    <property type="entry name" value="Sigma2 domain of RNA polymerase sigma factors"/>
    <property type="match status" value="1"/>
</dbReference>
<dbReference type="Proteomes" id="UP000198850">
    <property type="component" value="Unassembled WGS sequence"/>
</dbReference>
<dbReference type="InterPro" id="IPR013324">
    <property type="entry name" value="RNA_pol_sigma_r3/r4-like"/>
</dbReference>
<dbReference type="GO" id="GO:0016987">
    <property type="term" value="F:sigma factor activity"/>
    <property type="evidence" value="ECO:0007669"/>
    <property type="project" value="UniProtKB-KW"/>
</dbReference>
<dbReference type="PANTHER" id="PTHR43133:SF46">
    <property type="entry name" value="RNA POLYMERASE SIGMA-70 FACTOR ECF SUBFAMILY"/>
    <property type="match status" value="1"/>
</dbReference>
<dbReference type="PANTHER" id="PTHR43133">
    <property type="entry name" value="RNA POLYMERASE ECF-TYPE SIGMA FACTO"/>
    <property type="match status" value="1"/>
</dbReference>
<dbReference type="Pfam" id="PF04542">
    <property type="entry name" value="Sigma70_r2"/>
    <property type="match status" value="1"/>
</dbReference>
<organism evidence="7 8">
    <name type="scientific">Pedobacter hartonius</name>
    <dbReference type="NCBI Taxonomy" id="425514"/>
    <lineage>
        <taxon>Bacteria</taxon>
        <taxon>Pseudomonadati</taxon>
        <taxon>Bacteroidota</taxon>
        <taxon>Sphingobacteriia</taxon>
        <taxon>Sphingobacteriales</taxon>
        <taxon>Sphingobacteriaceae</taxon>
        <taxon>Pedobacter</taxon>
    </lineage>
</organism>
<dbReference type="Gene3D" id="1.10.10.10">
    <property type="entry name" value="Winged helix-like DNA-binding domain superfamily/Winged helix DNA-binding domain"/>
    <property type="match status" value="1"/>
</dbReference>
<evidence type="ECO:0000256" key="3">
    <source>
        <dbReference type="ARBA" id="ARBA00023082"/>
    </source>
</evidence>
<comment type="similarity">
    <text evidence="1">Belongs to the sigma-70 factor family. ECF subfamily.</text>
</comment>
<dbReference type="InterPro" id="IPR013325">
    <property type="entry name" value="RNA_pol_sigma_r2"/>
</dbReference>
<name>A0A1H4BTC9_9SPHI</name>
<keyword evidence="8" id="KW-1185">Reference proteome</keyword>
<dbReference type="InterPro" id="IPR036388">
    <property type="entry name" value="WH-like_DNA-bd_sf"/>
</dbReference>
<dbReference type="AlphaFoldDB" id="A0A1H4BTC9"/>
<evidence type="ECO:0000313" key="7">
    <source>
        <dbReference type="EMBL" id="SEA51354.1"/>
    </source>
</evidence>
<evidence type="ECO:0000259" key="6">
    <source>
        <dbReference type="Pfam" id="PF08281"/>
    </source>
</evidence>
<feature type="domain" description="RNA polymerase sigma factor 70 region 4 type 2" evidence="6">
    <location>
        <begin position="127"/>
        <end position="179"/>
    </location>
</feature>
<evidence type="ECO:0000256" key="2">
    <source>
        <dbReference type="ARBA" id="ARBA00023015"/>
    </source>
</evidence>
<dbReference type="InterPro" id="IPR014327">
    <property type="entry name" value="RNA_pol_sigma70_bacteroid"/>
</dbReference>
<accession>A0A1H4BTC9</accession>
<evidence type="ECO:0000259" key="5">
    <source>
        <dbReference type="Pfam" id="PF04542"/>
    </source>
</evidence>
<gene>
    <name evidence="7" type="ORF">SAMN05443550_103461</name>
</gene>
<dbReference type="RefSeq" id="WP_175470516.1">
    <property type="nucleotide sequence ID" value="NZ_FNRA01000003.1"/>
</dbReference>
<feature type="domain" description="RNA polymerase sigma-70 region 2" evidence="5">
    <location>
        <begin position="30"/>
        <end position="95"/>
    </location>
</feature>
<evidence type="ECO:0000256" key="1">
    <source>
        <dbReference type="ARBA" id="ARBA00010641"/>
    </source>
</evidence>
<dbReference type="Gene3D" id="1.10.1740.10">
    <property type="match status" value="1"/>
</dbReference>
<dbReference type="GO" id="GO:0003677">
    <property type="term" value="F:DNA binding"/>
    <property type="evidence" value="ECO:0007669"/>
    <property type="project" value="InterPro"/>
</dbReference>
<dbReference type="InterPro" id="IPR014284">
    <property type="entry name" value="RNA_pol_sigma-70_dom"/>
</dbReference>
<keyword evidence="2" id="KW-0805">Transcription regulation</keyword>
<dbReference type="InterPro" id="IPR039425">
    <property type="entry name" value="RNA_pol_sigma-70-like"/>
</dbReference>
<dbReference type="InterPro" id="IPR013249">
    <property type="entry name" value="RNA_pol_sigma70_r4_t2"/>
</dbReference>
<evidence type="ECO:0000313" key="8">
    <source>
        <dbReference type="Proteomes" id="UP000198850"/>
    </source>
</evidence>
<dbReference type="GO" id="GO:0006352">
    <property type="term" value="P:DNA-templated transcription initiation"/>
    <property type="evidence" value="ECO:0007669"/>
    <property type="project" value="InterPro"/>
</dbReference>
<evidence type="ECO:0000256" key="4">
    <source>
        <dbReference type="ARBA" id="ARBA00023163"/>
    </source>
</evidence>
<keyword evidence="4" id="KW-0804">Transcription</keyword>
<dbReference type="CDD" id="cd06171">
    <property type="entry name" value="Sigma70_r4"/>
    <property type="match status" value="1"/>
</dbReference>
<reference evidence="7 8" key="1">
    <citation type="submission" date="2016-10" db="EMBL/GenBank/DDBJ databases">
        <authorList>
            <person name="de Groot N.N."/>
        </authorList>
    </citation>
    <scope>NUCLEOTIDE SEQUENCE [LARGE SCALE GENOMIC DNA]</scope>
    <source>
        <strain evidence="7 8">DSM 19033</strain>
    </source>
</reference>
<keyword evidence="3" id="KW-0731">Sigma factor</keyword>
<proteinExistence type="inferred from homology"/>
<dbReference type="EMBL" id="FNRA01000003">
    <property type="protein sequence ID" value="SEA51354.1"/>
    <property type="molecule type" value="Genomic_DNA"/>
</dbReference>
<sequence>MKSTKAYIFFTDLELIDLLKKDDEHAFAEIYKRYAEALTGFATSKLFDLEDARDIIHDLFVKLWENKKQLQVDRDLKAYLFTLIRYGVIDKIRKNITRKEYAVMIQGLSDLQATTIEQQIAAKELQQNIQRSLDELSPRVKEIYLLSREENRSIPEIASQLQLSEQTVKNQLSTALKHLRQSLATILAFTFIHWFR</sequence>
<dbReference type="SUPFAM" id="SSF88659">
    <property type="entry name" value="Sigma3 and sigma4 domains of RNA polymerase sigma factors"/>
    <property type="match status" value="1"/>
</dbReference>
<dbReference type="NCBIfam" id="TIGR02937">
    <property type="entry name" value="sigma70-ECF"/>
    <property type="match status" value="1"/>
</dbReference>
<dbReference type="NCBIfam" id="TIGR02985">
    <property type="entry name" value="Sig70_bacteroi1"/>
    <property type="match status" value="1"/>
</dbReference>
<dbReference type="InterPro" id="IPR007627">
    <property type="entry name" value="RNA_pol_sigma70_r2"/>
</dbReference>
<dbReference type="Pfam" id="PF08281">
    <property type="entry name" value="Sigma70_r4_2"/>
    <property type="match status" value="1"/>
</dbReference>